<evidence type="ECO:0000256" key="1">
    <source>
        <dbReference type="ARBA" id="ARBA00023015"/>
    </source>
</evidence>
<proteinExistence type="predicted"/>
<evidence type="ECO:0000256" key="2">
    <source>
        <dbReference type="ARBA" id="ARBA00023125"/>
    </source>
</evidence>
<organism evidence="6 7">
    <name type="scientific">Novosphingobium clariflavum</name>
    <dbReference type="NCBI Taxonomy" id="2029884"/>
    <lineage>
        <taxon>Bacteria</taxon>
        <taxon>Pseudomonadati</taxon>
        <taxon>Pseudomonadota</taxon>
        <taxon>Alphaproteobacteria</taxon>
        <taxon>Sphingomonadales</taxon>
        <taxon>Sphingomonadaceae</taxon>
        <taxon>Novosphingobium</taxon>
    </lineage>
</organism>
<comment type="caution">
    <text evidence="6">The sequence shown here is derived from an EMBL/GenBank/DDBJ whole genome shotgun (WGS) entry which is preliminary data.</text>
</comment>
<accession>A0ABV6S6T3</accession>
<evidence type="ECO:0000313" key="7">
    <source>
        <dbReference type="Proteomes" id="UP001589858"/>
    </source>
</evidence>
<dbReference type="PANTHER" id="PTHR30055">
    <property type="entry name" value="HTH-TYPE TRANSCRIPTIONAL REGULATOR RUTR"/>
    <property type="match status" value="1"/>
</dbReference>
<evidence type="ECO:0000256" key="4">
    <source>
        <dbReference type="PROSITE-ProRule" id="PRU00335"/>
    </source>
</evidence>
<dbReference type="Gene3D" id="1.10.357.10">
    <property type="entry name" value="Tetracycline Repressor, domain 2"/>
    <property type="match status" value="1"/>
</dbReference>
<reference evidence="6 7" key="1">
    <citation type="submission" date="2024-09" db="EMBL/GenBank/DDBJ databases">
        <authorList>
            <person name="Sun Q."/>
            <person name="Mori K."/>
        </authorList>
    </citation>
    <scope>NUCLEOTIDE SEQUENCE [LARGE SCALE GENOMIC DNA]</scope>
    <source>
        <strain evidence="6 7">CICC 11035S</strain>
    </source>
</reference>
<keyword evidence="7" id="KW-1185">Reference proteome</keyword>
<dbReference type="Pfam" id="PF00440">
    <property type="entry name" value="TetR_N"/>
    <property type="match status" value="1"/>
</dbReference>
<name>A0ABV6S6T3_9SPHN</name>
<feature type="domain" description="HTH tetR-type" evidence="5">
    <location>
        <begin position="10"/>
        <end position="70"/>
    </location>
</feature>
<dbReference type="InterPro" id="IPR050109">
    <property type="entry name" value="HTH-type_TetR-like_transc_reg"/>
</dbReference>
<dbReference type="Pfam" id="PF13305">
    <property type="entry name" value="TetR_C_33"/>
    <property type="match status" value="1"/>
</dbReference>
<evidence type="ECO:0000259" key="5">
    <source>
        <dbReference type="PROSITE" id="PS50977"/>
    </source>
</evidence>
<keyword evidence="3" id="KW-0804">Transcription</keyword>
<dbReference type="InterPro" id="IPR009057">
    <property type="entry name" value="Homeodomain-like_sf"/>
</dbReference>
<dbReference type="PANTHER" id="PTHR30055:SF234">
    <property type="entry name" value="HTH-TYPE TRANSCRIPTIONAL REGULATOR BETI"/>
    <property type="match status" value="1"/>
</dbReference>
<dbReference type="InterPro" id="IPR036271">
    <property type="entry name" value="Tet_transcr_reg_TetR-rel_C_sf"/>
</dbReference>
<dbReference type="Proteomes" id="UP001589858">
    <property type="component" value="Unassembled WGS sequence"/>
</dbReference>
<dbReference type="EMBL" id="JBHLTM010000035">
    <property type="protein sequence ID" value="MFC0684950.1"/>
    <property type="molecule type" value="Genomic_DNA"/>
</dbReference>
<keyword evidence="1" id="KW-0805">Transcription regulation</keyword>
<dbReference type="InterPro" id="IPR001647">
    <property type="entry name" value="HTH_TetR"/>
</dbReference>
<protein>
    <submittedName>
        <fullName evidence="6">TetR/AcrR family transcriptional regulator</fullName>
    </submittedName>
</protein>
<evidence type="ECO:0000256" key="3">
    <source>
        <dbReference type="ARBA" id="ARBA00023163"/>
    </source>
</evidence>
<sequence length="201" mass="21806">MGRRSDHSREELRELFVAQGHALLSEVGFVRFSAREVAKQVGYSVGTIYNVFGSLDALMVEVNGRTLDMWIAFLEARLSACEDGAARLDAAIGAYFDFALGHRHAWTALYDFRLPDGSESPAFYREKVATITGVIVREIAAVLPVSVRERAVPLARSLLASVHGHCFFALNGTFAMLGEDDPLAAAKARVADSVACAISGR</sequence>
<dbReference type="RefSeq" id="WP_267219014.1">
    <property type="nucleotide sequence ID" value="NZ_JAPCWC010000003.1"/>
</dbReference>
<dbReference type="InterPro" id="IPR025996">
    <property type="entry name" value="MT1864/Rv1816-like_C"/>
</dbReference>
<feature type="DNA-binding region" description="H-T-H motif" evidence="4">
    <location>
        <begin position="33"/>
        <end position="52"/>
    </location>
</feature>
<evidence type="ECO:0000313" key="6">
    <source>
        <dbReference type="EMBL" id="MFC0684950.1"/>
    </source>
</evidence>
<dbReference type="SUPFAM" id="SSF48498">
    <property type="entry name" value="Tetracyclin repressor-like, C-terminal domain"/>
    <property type="match status" value="1"/>
</dbReference>
<dbReference type="SUPFAM" id="SSF46689">
    <property type="entry name" value="Homeodomain-like"/>
    <property type="match status" value="1"/>
</dbReference>
<dbReference type="PROSITE" id="PS50977">
    <property type="entry name" value="HTH_TETR_2"/>
    <property type="match status" value="1"/>
</dbReference>
<gene>
    <name evidence="6" type="ORF">ACFFF8_10115</name>
</gene>
<keyword evidence="2 4" id="KW-0238">DNA-binding</keyword>